<dbReference type="SUPFAM" id="SSF53697">
    <property type="entry name" value="SIS domain"/>
    <property type="match status" value="1"/>
</dbReference>
<dbReference type="Proteomes" id="UP001190466">
    <property type="component" value="Chromosome"/>
</dbReference>
<dbReference type="EMBL" id="OY726395">
    <property type="protein sequence ID" value="CAJ1580040.1"/>
    <property type="molecule type" value="Genomic_DNA"/>
</dbReference>
<dbReference type="PANTHER" id="PTHR43443">
    <property type="entry name" value="3-HEXULOSE-6-PHOSPHATE ISOMERASE"/>
    <property type="match status" value="1"/>
</dbReference>
<name>A0ABN9NUN7_9MYCO</name>
<dbReference type="Pfam" id="PF01380">
    <property type="entry name" value="SIS"/>
    <property type="match status" value="1"/>
</dbReference>
<comment type="similarity">
    <text evidence="1">Belongs to the SIS family. PHI subfamily.</text>
</comment>
<organism evidence="3 4">
    <name type="scientific">[Mycobacterium] wendilense</name>
    <dbReference type="NCBI Taxonomy" id="3064284"/>
    <lineage>
        <taxon>Bacteria</taxon>
        <taxon>Bacillati</taxon>
        <taxon>Actinomycetota</taxon>
        <taxon>Actinomycetes</taxon>
        <taxon>Mycobacteriales</taxon>
        <taxon>Mycobacteriaceae</taxon>
        <taxon>Mycolicibacter</taxon>
    </lineage>
</organism>
<dbReference type="PROSITE" id="PS51464">
    <property type="entry name" value="SIS"/>
    <property type="match status" value="1"/>
</dbReference>
<accession>A0ABN9NUN7</accession>
<dbReference type="PANTHER" id="PTHR43443:SF1">
    <property type="entry name" value="3-HEXULOSE-6-PHOSPHATE ISOMERASE"/>
    <property type="match status" value="1"/>
</dbReference>
<dbReference type="NCBIfam" id="TIGR03127">
    <property type="entry name" value="RuMP_HxlB"/>
    <property type="match status" value="1"/>
</dbReference>
<dbReference type="Gene3D" id="3.40.50.10490">
    <property type="entry name" value="Glucose-6-phosphate isomerase like protein, domain 1"/>
    <property type="match status" value="1"/>
</dbReference>
<evidence type="ECO:0000259" key="2">
    <source>
        <dbReference type="PROSITE" id="PS51464"/>
    </source>
</evidence>
<evidence type="ECO:0000313" key="3">
    <source>
        <dbReference type="EMBL" id="CAJ1580040.1"/>
    </source>
</evidence>
<gene>
    <name evidence="3" type="ORF">MU0050_000814</name>
</gene>
<evidence type="ECO:0000313" key="4">
    <source>
        <dbReference type="Proteomes" id="UP001190466"/>
    </source>
</evidence>
<protein>
    <submittedName>
        <fullName evidence="3">SIS domain-containing protein</fullName>
    </submittedName>
</protein>
<sequence>MIEENSRLLDAISDEAWDRAGTLITSARSVFAIGSGRSGLAIQMAAMRLMHLGLRVHVAGEVTAPAVGEGDLLIAVSGSGTTASAVAAADTAKNVGATVLVVTTARSSPLAQRADEVLVLPAADKQDHTGSVTSQYAGSLFEQSVLLGFDALFQSLWNQTNQTAERLWRRHANIG</sequence>
<dbReference type="InterPro" id="IPR001347">
    <property type="entry name" value="SIS_dom"/>
</dbReference>
<keyword evidence="4" id="KW-1185">Reference proteome</keyword>
<dbReference type="CDD" id="cd05005">
    <property type="entry name" value="SIS_PHI"/>
    <property type="match status" value="1"/>
</dbReference>
<dbReference type="InterPro" id="IPR046348">
    <property type="entry name" value="SIS_dom_sf"/>
</dbReference>
<evidence type="ECO:0000256" key="1">
    <source>
        <dbReference type="ARBA" id="ARBA00009235"/>
    </source>
</evidence>
<dbReference type="InterPro" id="IPR017552">
    <property type="entry name" value="PHI/rmpB"/>
</dbReference>
<dbReference type="RefSeq" id="WP_316514486.1">
    <property type="nucleotide sequence ID" value="NZ_OY726395.1"/>
</dbReference>
<feature type="domain" description="SIS" evidence="2">
    <location>
        <begin position="20"/>
        <end position="154"/>
    </location>
</feature>
<reference evidence="3 4" key="1">
    <citation type="submission" date="2023-08" db="EMBL/GenBank/DDBJ databases">
        <authorList>
            <person name="Folkvardsen B D."/>
            <person name="Norman A."/>
        </authorList>
    </citation>
    <scope>NUCLEOTIDE SEQUENCE [LARGE SCALE GENOMIC DNA]</scope>
    <source>
        <strain evidence="3 4">Mu0050</strain>
    </source>
</reference>
<proteinExistence type="inferred from homology"/>